<evidence type="ECO:0000256" key="1">
    <source>
        <dbReference type="SAM" id="Coils"/>
    </source>
</evidence>
<gene>
    <name evidence="2" type="ORF">DXX99_05905</name>
</gene>
<dbReference type="OrthoDB" id="9900827at2"/>
<dbReference type="RefSeq" id="WP_115792574.1">
    <property type="nucleotide sequence ID" value="NZ_QSLN01000006.1"/>
</dbReference>
<comment type="caution">
    <text evidence="2">The sequence shown here is derived from an EMBL/GenBank/DDBJ whole genome shotgun (WGS) entry which is preliminary data.</text>
</comment>
<keyword evidence="1" id="KW-0175">Coiled coil</keyword>
<name>A0A3D8P3C8_9THEO</name>
<organism evidence="2 3">
    <name type="scientific">Ammonifex thiophilus</name>
    <dbReference type="NCBI Taxonomy" id="444093"/>
    <lineage>
        <taxon>Bacteria</taxon>
        <taxon>Bacillati</taxon>
        <taxon>Bacillota</taxon>
        <taxon>Clostridia</taxon>
        <taxon>Thermoanaerobacterales</taxon>
        <taxon>Thermoanaerobacteraceae</taxon>
        <taxon>Ammonifex</taxon>
    </lineage>
</organism>
<dbReference type="Proteomes" id="UP000256329">
    <property type="component" value="Unassembled WGS sequence"/>
</dbReference>
<dbReference type="EMBL" id="QSLN01000006">
    <property type="protein sequence ID" value="RDV83245.1"/>
    <property type="molecule type" value="Genomic_DNA"/>
</dbReference>
<dbReference type="AlphaFoldDB" id="A0A3D8P3C8"/>
<evidence type="ECO:0000313" key="2">
    <source>
        <dbReference type="EMBL" id="RDV83245.1"/>
    </source>
</evidence>
<feature type="coiled-coil region" evidence="1">
    <location>
        <begin position="16"/>
        <end position="71"/>
    </location>
</feature>
<keyword evidence="3" id="KW-1185">Reference proteome</keyword>
<protein>
    <submittedName>
        <fullName evidence="2">Uncharacterized protein</fullName>
    </submittedName>
</protein>
<accession>A0A3D8P3C8</accession>
<reference evidence="2 3" key="1">
    <citation type="submission" date="2018-08" db="EMBL/GenBank/DDBJ databases">
        <title>Form III RuBisCO-mediated autotrophy in Thermodesulfobium bacteria.</title>
        <authorList>
            <person name="Toshchakov S.V."/>
            <person name="Kublanov I.V."/>
            <person name="Frolov E."/>
            <person name="Bonch-Osmolovskaya E.A."/>
            <person name="Tourova T.P."/>
            <person name="Chernych N.A."/>
            <person name="Lebedinsky A.V."/>
        </authorList>
    </citation>
    <scope>NUCLEOTIDE SEQUENCE [LARGE SCALE GENOMIC DNA]</scope>
    <source>
        <strain evidence="2 3">SR</strain>
    </source>
</reference>
<proteinExistence type="predicted"/>
<evidence type="ECO:0000313" key="3">
    <source>
        <dbReference type="Proteomes" id="UP000256329"/>
    </source>
</evidence>
<sequence length="96" mass="11281">MGNDFEKEIAKIRQGIELAKRLREQALARKELLENQLQEIENEIRRLGVEPERLEEELARLEKEIARAIAEARELIPWDLIEKYSAGGNERRGRED</sequence>